<dbReference type="GO" id="GO:0003676">
    <property type="term" value="F:nucleic acid binding"/>
    <property type="evidence" value="ECO:0007669"/>
    <property type="project" value="InterPro"/>
</dbReference>
<organism evidence="2 3">
    <name type="scientific">Juglans regia</name>
    <name type="common">English walnut</name>
    <dbReference type="NCBI Taxonomy" id="51240"/>
    <lineage>
        <taxon>Eukaryota</taxon>
        <taxon>Viridiplantae</taxon>
        <taxon>Streptophyta</taxon>
        <taxon>Embryophyta</taxon>
        <taxon>Tracheophyta</taxon>
        <taxon>Spermatophyta</taxon>
        <taxon>Magnoliopsida</taxon>
        <taxon>eudicotyledons</taxon>
        <taxon>Gunneridae</taxon>
        <taxon>Pentapetalae</taxon>
        <taxon>rosids</taxon>
        <taxon>fabids</taxon>
        <taxon>Fagales</taxon>
        <taxon>Juglandaceae</taxon>
        <taxon>Juglans</taxon>
    </lineage>
</organism>
<evidence type="ECO:0000313" key="3">
    <source>
        <dbReference type="Proteomes" id="UP000619265"/>
    </source>
</evidence>
<dbReference type="InterPro" id="IPR036397">
    <property type="entry name" value="RNaseH_sf"/>
</dbReference>
<name>A0A833TX34_JUGRE</name>
<protein>
    <recommendedName>
        <fullName evidence="1">RNase H type-1 domain-containing protein</fullName>
    </recommendedName>
</protein>
<accession>A0A833TX34</accession>
<evidence type="ECO:0000259" key="1">
    <source>
        <dbReference type="PROSITE" id="PS50879"/>
    </source>
</evidence>
<feature type="domain" description="RNase H type-1" evidence="1">
    <location>
        <begin position="64"/>
        <end position="193"/>
    </location>
</feature>
<gene>
    <name evidence="2" type="ORF">F2P56_035661</name>
</gene>
<comment type="caution">
    <text evidence="2">The sequence shown here is derived from an EMBL/GenBank/DDBJ whole genome shotgun (WGS) entry which is preliminary data.</text>
</comment>
<dbReference type="GO" id="GO:0004523">
    <property type="term" value="F:RNA-DNA hybrid ribonuclease activity"/>
    <property type="evidence" value="ECO:0007669"/>
    <property type="project" value="InterPro"/>
</dbReference>
<dbReference type="Gramene" id="Jr16_09230_p1">
    <property type="protein sequence ID" value="cds.Jr16_09230_p1"/>
    <property type="gene ID" value="Jr16_09230"/>
</dbReference>
<dbReference type="PROSITE" id="PS50879">
    <property type="entry name" value="RNASE_H_1"/>
    <property type="match status" value="1"/>
</dbReference>
<dbReference type="AlphaFoldDB" id="A0A833TX34"/>
<evidence type="ECO:0000313" key="2">
    <source>
        <dbReference type="EMBL" id="KAF5443069.1"/>
    </source>
</evidence>
<dbReference type="Proteomes" id="UP000619265">
    <property type="component" value="Unassembled WGS sequence"/>
</dbReference>
<dbReference type="Gene3D" id="3.30.420.10">
    <property type="entry name" value="Ribonuclease H-like superfamily/Ribonuclease H"/>
    <property type="match status" value="1"/>
</dbReference>
<proteinExistence type="predicted"/>
<dbReference type="EMBL" id="LIHL02000016">
    <property type="protein sequence ID" value="KAF5443069.1"/>
    <property type="molecule type" value="Genomic_DNA"/>
</dbReference>
<reference evidence="2" key="1">
    <citation type="submission" date="2015-10" db="EMBL/GenBank/DDBJ databases">
        <authorList>
            <person name="Martinez-Garcia P.J."/>
            <person name="Crepeau M.W."/>
            <person name="Puiu D."/>
            <person name="Gonzalez-Ibeas D."/>
            <person name="Whalen J."/>
            <person name="Stevens K."/>
            <person name="Paul R."/>
            <person name="Butterfield T."/>
            <person name="Britton M."/>
            <person name="Reagan R."/>
            <person name="Chakraborty S."/>
            <person name="Walawage S.L."/>
            <person name="Vasquez-Gross H.A."/>
            <person name="Cardeno C."/>
            <person name="Famula R."/>
            <person name="Pratt K."/>
            <person name="Kuruganti S."/>
            <person name="Aradhya M.K."/>
            <person name="Leslie C.A."/>
            <person name="Dandekar A.M."/>
            <person name="Salzberg S.L."/>
            <person name="Wegrzyn J.L."/>
            <person name="Langley C.H."/>
            <person name="Neale D.B."/>
        </authorList>
    </citation>
    <scope>NUCLEOTIDE SEQUENCE</scope>
    <source>
        <tissue evidence="2">Leaves</tissue>
    </source>
</reference>
<dbReference type="InterPro" id="IPR012337">
    <property type="entry name" value="RNaseH-like_sf"/>
</dbReference>
<reference evidence="2" key="2">
    <citation type="submission" date="2020-03" db="EMBL/GenBank/DDBJ databases">
        <title>Walnut 2.0.</title>
        <authorList>
            <person name="Marrano A."/>
            <person name="Britton M."/>
            <person name="Zimin A.V."/>
            <person name="Zaini P.A."/>
            <person name="Workman R."/>
            <person name="Puiu D."/>
            <person name="Bianco L."/>
            <person name="Allen B.J."/>
            <person name="Troggio M."/>
            <person name="Leslie C.A."/>
            <person name="Timp W."/>
            <person name="Dendekar A."/>
            <person name="Salzberg S.L."/>
            <person name="Neale D.B."/>
        </authorList>
    </citation>
    <scope>NUCLEOTIDE SEQUENCE</scope>
    <source>
        <tissue evidence="2">Leaves</tissue>
    </source>
</reference>
<dbReference type="InterPro" id="IPR044730">
    <property type="entry name" value="RNase_H-like_dom_plant"/>
</dbReference>
<dbReference type="InterPro" id="IPR053151">
    <property type="entry name" value="RNase_H-like"/>
</dbReference>
<dbReference type="PANTHER" id="PTHR47723:SF19">
    <property type="entry name" value="POLYNUCLEOTIDYL TRANSFERASE, RIBONUCLEASE H-LIKE SUPERFAMILY PROTEIN"/>
    <property type="match status" value="1"/>
</dbReference>
<dbReference type="PANTHER" id="PTHR47723">
    <property type="entry name" value="OS05G0353850 PROTEIN"/>
    <property type="match status" value="1"/>
</dbReference>
<dbReference type="SUPFAM" id="SSF53098">
    <property type="entry name" value="Ribonuclease H-like"/>
    <property type="match status" value="1"/>
</dbReference>
<dbReference type="Pfam" id="PF13456">
    <property type="entry name" value="RVT_3"/>
    <property type="match status" value="1"/>
</dbReference>
<sequence>MDGKYDSAVIVWRSVRVWIKSLANNINSVCHLSMHDLKILEDFNLERPRISMRPSKIVKWSRPPSGWVKLNCDGSCRGNPGNSGGGGTIRDWNGLVKGAFSAHYGVGKNNGAEMKAILDGIRLCKRLHMINVIIESDSQIVVDWLCKGKCSVWYLWDFWEVLRKELEGLNFVVVHQLREGNSAADFLAREGEMGLNVTYNDNQDFPRYLKGIVRLDFLSIPYLRC</sequence>
<dbReference type="InterPro" id="IPR002156">
    <property type="entry name" value="RNaseH_domain"/>
</dbReference>
<dbReference type="CDD" id="cd06222">
    <property type="entry name" value="RNase_H_like"/>
    <property type="match status" value="1"/>
</dbReference>